<feature type="non-terminal residue" evidence="1">
    <location>
        <position position="1"/>
    </location>
</feature>
<dbReference type="RefSeq" id="WP_180949486.1">
    <property type="nucleotide sequence ID" value="NZ_PKJS01000034.1"/>
</dbReference>
<dbReference type="AlphaFoldDB" id="A0A2I1REW1"/>
<evidence type="ECO:0000313" key="2">
    <source>
        <dbReference type="Proteomes" id="UP000234914"/>
    </source>
</evidence>
<dbReference type="Proteomes" id="UP000234914">
    <property type="component" value="Unassembled WGS sequence"/>
</dbReference>
<accession>A0A2I1REW1</accession>
<sequence>AKNITKKQAELAEIQQNIEQSPLQAKALAKVELLEEKGEIYIASKKGTKAEAYQNKDKQQILKIK</sequence>
<proteinExistence type="predicted"/>
<name>A0A2I1REW1_FAUOS</name>
<comment type="caution">
    <text evidence="1">The sequence shown here is derived from an EMBL/GenBank/DDBJ whole genome shotgun (WGS) entry which is preliminary data.</text>
</comment>
<dbReference type="EMBL" id="PKJS01000034">
    <property type="protein sequence ID" value="PKZ67668.1"/>
    <property type="molecule type" value="Genomic_DNA"/>
</dbReference>
<organism evidence="1 2">
    <name type="scientific">Faucicola osloensis</name>
    <name type="common">Moraxella osloensis</name>
    <dbReference type="NCBI Taxonomy" id="34062"/>
    <lineage>
        <taxon>Bacteria</taxon>
        <taxon>Pseudomonadati</taxon>
        <taxon>Pseudomonadota</taxon>
        <taxon>Gammaproteobacteria</taxon>
        <taxon>Moraxellales</taxon>
        <taxon>Moraxellaceae</taxon>
        <taxon>Faucicola</taxon>
    </lineage>
</organism>
<gene>
    <name evidence="1" type="ORF">CYJ96_12570</name>
</gene>
<evidence type="ECO:0000313" key="1">
    <source>
        <dbReference type="EMBL" id="PKZ67668.1"/>
    </source>
</evidence>
<protein>
    <submittedName>
        <fullName evidence="1">Uncharacterized protein</fullName>
    </submittedName>
</protein>
<reference evidence="1 2" key="1">
    <citation type="submission" date="2017-12" db="EMBL/GenBank/DDBJ databases">
        <title>Phylogenetic diversity of female urinary microbiome.</title>
        <authorList>
            <person name="Thomas-White K."/>
            <person name="Wolfe A.J."/>
        </authorList>
    </citation>
    <scope>NUCLEOTIDE SEQUENCE [LARGE SCALE GENOMIC DNA]</scope>
    <source>
        <strain evidence="1 2">UMB0416</strain>
    </source>
</reference>